<comment type="caution">
    <text evidence="8">The sequence shown here is derived from an EMBL/GenBank/DDBJ whole genome shotgun (WGS) entry which is preliminary data.</text>
</comment>
<dbReference type="PROSITE" id="PS00019">
    <property type="entry name" value="ACTININ_1"/>
    <property type="match status" value="1"/>
</dbReference>
<dbReference type="Pfam" id="PF00307">
    <property type="entry name" value="CH"/>
    <property type="match status" value="4"/>
</dbReference>
<dbReference type="InterPro" id="IPR039959">
    <property type="entry name" value="Fimbrin/Plastin"/>
</dbReference>
<keyword evidence="9" id="KW-1185">Reference proteome</keyword>
<feature type="domain" description="Calponin-homology (CH)" evidence="6">
    <location>
        <begin position="394"/>
        <end position="502"/>
    </location>
</feature>
<dbReference type="CDD" id="cd21219">
    <property type="entry name" value="CH_PLS_FIM_rpt3"/>
    <property type="match status" value="1"/>
</dbReference>
<proteinExistence type="predicted"/>
<reference evidence="8" key="1">
    <citation type="submission" date="2021-02" db="EMBL/GenBank/DDBJ databases">
        <title>First Annotated Genome of the Yellow-green Alga Tribonema minus.</title>
        <authorList>
            <person name="Mahan K.M."/>
        </authorList>
    </citation>
    <scope>NUCLEOTIDE SEQUENCE</scope>
    <source>
        <strain evidence="8">UTEX B ZZ1240</strain>
    </source>
</reference>
<dbReference type="SUPFAM" id="SSF47473">
    <property type="entry name" value="EF-hand"/>
    <property type="match status" value="1"/>
</dbReference>
<dbReference type="FunFam" id="1.10.418.10:FF:000016">
    <property type="entry name" value="Probable fimbrin"/>
    <property type="match status" value="1"/>
</dbReference>
<organism evidence="8 9">
    <name type="scientific">Tribonema minus</name>
    <dbReference type="NCBI Taxonomy" id="303371"/>
    <lineage>
        <taxon>Eukaryota</taxon>
        <taxon>Sar</taxon>
        <taxon>Stramenopiles</taxon>
        <taxon>Ochrophyta</taxon>
        <taxon>PX clade</taxon>
        <taxon>Xanthophyceae</taxon>
        <taxon>Tribonematales</taxon>
        <taxon>Tribonemataceae</taxon>
        <taxon>Tribonema</taxon>
    </lineage>
</organism>
<dbReference type="InterPro" id="IPR001589">
    <property type="entry name" value="Actinin_actin-bd_CS"/>
</dbReference>
<dbReference type="PANTHER" id="PTHR19961">
    <property type="entry name" value="FIMBRIN/PLASTIN"/>
    <property type="match status" value="1"/>
</dbReference>
<dbReference type="CDD" id="cd00051">
    <property type="entry name" value="EFh"/>
    <property type="match status" value="1"/>
</dbReference>
<gene>
    <name evidence="8" type="ORF">JKP88DRAFT_270245</name>
</gene>
<accession>A0A835YV37</accession>
<dbReference type="AlphaFoldDB" id="A0A835YV37"/>
<dbReference type="InterPro" id="IPR002048">
    <property type="entry name" value="EF_hand_dom"/>
</dbReference>
<dbReference type="GO" id="GO:0051017">
    <property type="term" value="P:actin filament bundle assembly"/>
    <property type="evidence" value="ECO:0007669"/>
    <property type="project" value="InterPro"/>
</dbReference>
<dbReference type="EMBL" id="JAFCMP010000412">
    <property type="protein sequence ID" value="KAG5180080.1"/>
    <property type="molecule type" value="Genomic_DNA"/>
</dbReference>
<dbReference type="PROSITE" id="PS50222">
    <property type="entry name" value="EF_HAND_2"/>
    <property type="match status" value="2"/>
</dbReference>
<evidence type="ECO:0000259" key="7">
    <source>
        <dbReference type="PROSITE" id="PS50222"/>
    </source>
</evidence>
<feature type="domain" description="Calponin-homology (CH)" evidence="6">
    <location>
        <begin position="516"/>
        <end position="621"/>
    </location>
</feature>
<dbReference type="GO" id="GO:0005737">
    <property type="term" value="C:cytoplasm"/>
    <property type="evidence" value="ECO:0007669"/>
    <property type="project" value="TreeGrafter"/>
</dbReference>
<keyword evidence="2" id="KW-0677">Repeat</keyword>
<evidence type="ECO:0000313" key="8">
    <source>
        <dbReference type="EMBL" id="KAG5180080.1"/>
    </source>
</evidence>
<protein>
    <submittedName>
        <fullName evidence="8">Actin bundling protein</fullName>
    </submittedName>
</protein>
<dbReference type="InterPro" id="IPR018247">
    <property type="entry name" value="EF_Hand_1_Ca_BS"/>
</dbReference>
<dbReference type="GO" id="GO:0051639">
    <property type="term" value="P:actin filament network formation"/>
    <property type="evidence" value="ECO:0007669"/>
    <property type="project" value="TreeGrafter"/>
</dbReference>
<dbReference type="PROSITE" id="PS00018">
    <property type="entry name" value="EF_HAND_1"/>
    <property type="match status" value="1"/>
</dbReference>
<dbReference type="InterPro" id="IPR036872">
    <property type="entry name" value="CH_dom_sf"/>
</dbReference>
<dbReference type="GO" id="GO:0005509">
    <property type="term" value="F:calcium ion binding"/>
    <property type="evidence" value="ECO:0007669"/>
    <property type="project" value="InterPro"/>
</dbReference>
<evidence type="ECO:0000259" key="6">
    <source>
        <dbReference type="PROSITE" id="PS50021"/>
    </source>
</evidence>
<dbReference type="GO" id="GO:0051015">
    <property type="term" value="F:actin filament binding"/>
    <property type="evidence" value="ECO:0007669"/>
    <property type="project" value="InterPro"/>
</dbReference>
<evidence type="ECO:0000256" key="3">
    <source>
        <dbReference type="ARBA" id="ARBA00022837"/>
    </source>
</evidence>
<feature type="region of interest" description="Disordered" evidence="5">
    <location>
        <begin position="625"/>
        <end position="648"/>
    </location>
</feature>
<dbReference type="Gene3D" id="1.10.238.10">
    <property type="entry name" value="EF-hand"/>
    <property type="match status" value="1"/>
</dbReference>
<evidence type="ECO:0000256" key="5">
    <source>
        <dbReference type="SAM" id="MobiDB-lite"/>
    </source>
</evidence>
<feature type="domain" description="EF-hand" evidence="7">
    <location>
        <begin position="21"/>
        <end position="56"/>
    </location>
</feature>
<dbReference type="SUPFAM" id="SSF47576">
    <property type="entry name" value="Calponin-homology domain, CH-domain"/>
    <property type="match status" value="1"/>
</dbReference>
<dbReference type="CDD" id="cd21217">
    <property type="entry name" value="CH_PLS_FIM_rpt1"/>
    <property type="match status" value="1"/>
</dbReference>
<feature type="domain" description="Calponin-homology (CH)" evidence="6">
    <location>
        <begin position="118"/>
        <end position="238"/>
    </location>
</feature>
<dbReference type="CDD" id="cd21218">
    <property type="entry name" value="CH_PLS_FIM_rpt2"/>
    <property type="match status" value="1"/>
</dbReference>
<dbReference type="PROSITE" id="PS00020">
    <property type="entry name" value="ACTININ_2"/>
    <property type="match status" value="2"/>
</dbReference>
<dbReference type="SMART" id="SM00033">
    <property type="entry name" value="CH"/>
    <property type="match status" value="4"/>
</dbReference>
<dbReference type="GO" id="GO:0032432">
    <property type="term" value="C:actin filament bundle"/>
    <property type="evidence" value="ECO:0007669"/>
    <property type="project" value="TreeGrafter"/>
</dbReference>
<dbReference type="SMART" id="SM00054">
    <property type="entry name" value="EFh"/>
    <property type="match status" value="2"/>
</dbReference>
<feature type="compositionally biased region" description="Polar residues" evidence="5">
    <location>
        <begin position="633"/>
        <end position="645"/>
    </location>
</feature>
<name>A0A835YV37_9STRA</name>
<keyword evidence="3" id="KW-0106">Calcium</keyword>
<dbReference type="CDD" id="cd21220">
    <property type="entry name" value="CH_PLS_FIM_rpt4"/>
    <property type="match status" value="1"/>
</dbReference>
<dbReference type="Gene3D" id="1.10.418.10">
    <property type="entry name" value="Calponin-like domain"/>
    <property type="match status" value="4"/>
</dbReference>
<evidence type="ECO:0000256" key="2">
    <source>
        <dbReference type="ARBA" id="ARBA00022737"/>
    </source>
</evidence>
<dbReference type="FunFam" id="1.10.418.10:FF:000042">
    <property type="entry name" value="Fimbrin, putative"/>
    <property type="match status" value="1"/>
</dbReference>
<dbReference type="Proteomes" id="UP000664859">
    <property type="component" value="Unassembled WGS sequence"/>
</dbReference>
<dbReference type="InterPro" id="IPR001715">
    <property type="entry name" value="CH_dom"/>
</dbReference>
<feature type="domain" description="Calponin-homology (CH)" evidence="6">
    <location>
        <begin position="266"/>
        <end position="367"/>
    </location>
</feature>
<evidence type="ECO:0000256" key="1">
    <source>
        <dbReference type="ARBA" id="ARBA00022723"/>
    </source>
</evidence>
<dbReference type="FunFam" id="1.10.418.10:FF:000010">
    <property type="entry name" value="Plastin-3 isoform 1"/>
    <property type="match status" value="1"/>
</dbReference>
<dbReference type="Pfam" id="PF13499">
    <property type="entry name" value="EF-hand_7"/>
    <property type="match status" value="1"/>
</dbReference>
<evidence type="ECO:0000313" key="9">
    <source>
        <dbReference type="Proteomes" id="UP000664859"/>
    </source>
</evidence>
<sequence length="668" mass="74309">MNGYPDVYAVPKSVSSYFTPDEIRLYLLSFKGYDQDGDGYIDQGELQLVLGHRDKGTTDKQIAAAIKEADLDNDSRVSFSEFMQLMQKLKTDPNSSHLLKPKLQMSEGLVGGHHSYSNEERMAFTEHINNCLQRDPHVGSRLPMPLQSEKLFSEVSDGLLLCKLINHAEYDTIDERALNVPTPTKPLNIFHKVENMNLALNAAKSIGCVVTNVNAKDIIDGNPILILGLIWQIIRIQLLASISLTACPELVALLNEDETLDDLLALQPEAILLRWFNYHLERARSPLRVHNFGRDLADSAAFEALLRQLEPELWEPCTESEPAARAQHVIAAAQRMGVETFIRPADIVNGNKKLLLAFVAQLFNTNPHLEVQAEVLEEVTANFAKLDIDDAGDTREEKVFRMWMNSLGLDGGNLYIGNLFSDVQDGVAIIAVMDTIQPGLVQWKRVNKEPKNRYKKLENGNYVIELAKAMQLTVVNVGGLDIIDGNRKMTLAIMWQLMRRHTLNLLQHLSTTGTKRIEDPEVVKWANSKVAGAKIRSFSDPSLSSGVFLLQVCHGIDRGVVDWELVVTDAQSTEDKTNNAKYAISVARKLGALVFVASEDIVEVRGRMIMLFCASLWHAENARKAANGDKTPNRTPNRTPVSSPKAQFAAPTVTVPPVSARAMAYLSK</sequence>
<dbReference type="PANTHER" id="PTHR19961:SF18">
    <property type="entry name" value="FI19014P1"/>
    <property type="match status" value="1"/>
</dbReference>
<dbReference type="GO" id="GO:0005884">
    <property type="term" value="C:actin filament"/>
    <property type="evidence" value="ECO:0007669"/>
    <property type="project" value="TreeGrafter"/>
</dbReference>
<dbReference type="InterPro" id="IPR011992">
    <property type="entry name" value="EF-hand-dom_pair"/>
</dbReference>
<dbReference type="OrthoDB" id="431378at2759"/>
<feature type="domain" description="EF-hand" evidence="7">
    <location>
        <begin position="57"/>
        <end position="92"/>
    </location>
</feature>
<evidence type="ECO:0000256" key="4">
    <source>
        <dbReference type="ARBA" id="ARBA00023203"/>
    </source>
</evidence>
<dbReference type="PROSITE" id="PS50021">
    <property type="entry name" value="CH"/>
    <property type="match status" value="4"/>
</dbReference>
<keyword evidence="1" id="KW-0479">Metal-binding</keyword>
<keyword evidence="4" id="KW-0009">Actin-binding</keyword>